<reference evidence="2" key="3">
    <citation type="submission" date="2025-08" db="UniProtKB">
        <authorList>
            <consortium name="RefSeq"/>
        </authorList>
    </citation>
    <scope>IDENTIFICATION</scope>
    <source>
        <strain evidence="2">NI907</strain>
    </source>
</reference>
<organism evidence="1 2">
    <name type="scientific">Pyricularia grisea</name>
    <name type="common">Crabgrass-specific blast fungus</name>
    <name type="synonym">Magnaporthe grisea</name>
    <dbReference type="NCBI Taxonomy" id="148305"/>
    <lineage>
        <taxon>Eukaryota</taxon>
        <taxon>Fungi</taxon>
        <taxon>Dikarya</taxon>
        <taxon>Ascomycota</taxon>
        <taxon>Pezizomycotina</taxon>
        <taxon>Sordariomycetes</taxon>
        <taxon>Sordariomycetidae</taxon>
        <taxon>Magnaporthales</taxon>
        <taxon>Pyriculariaceae</taxon>
        <taxon>Pyricularia</taxon>
    </lineage>
</organism>
<dbReference type="Proteomes" id="UP000515153">
    <property type="component" value="Unplaced"/>
</dbReference>
<evidence type="ECO:0000313" key="2">
    <source>
        <dbReference type="RefSeq" id="XP_030978029.1"/>
    </source>
</evidence>
<keyword evidence="1" id="KW-1185">Reference proteome</keyword>
<reference evidence="2" key="2">
    <citation type="submission" date="2019-10" db="EMBL/GenBank/DDBJ databases">
        <authorList>
            <consortium name="NCBI Genome Project"/>
        </authorList>
    </citation>
    <scope>NUCLEOTIDE SEQUENCE</scope>
    <source>
        <strain evidence="2">NI907</strain>
    </source>
</reference>
<accession>A0A6P8AT23</accession>
<reference evidence="2" key="1">
    <citation type="journal article" date="2019" name="Mol. Biol. Evol.">
        <title>Blast fungal genomes show frequent chromosomal changes, gene gains and losses, and effector gene turnover.</title>
        <authorList>
            <person name="Gomez Luciano L.B."/>
            <person name="Jason Tsai I."/>
            <person name="Chuma I."/>
            <person name="Tosa Y."/>
            <person name="Chen Y.H."/>
            <person name="Li J.Y."/>
            <person name="Li M.Y."/>
            <person name="Jade Lu M.Y."/>
            <person name="Nakayashiki H."/>
            <person name="Li W.H."/>
        </authorList>
    </citation>
    <scope>NUCLEOTIDE SEQUENCE</scope>
    <source>
        <strain evidence="2">NI907</strain>
    </source>
</reference>
<name>A0A6P8AT23_PYRGI</name>
<evidence type="ECO:0000313" key="1">
    <source>
        <dbReference type="Proteomes" id="UP000515153"/>
    </source>
</evidence>
<dbReference type="KEGG" id="pgri:PgNI_09457"/>
<dbReference type="GeneID" id="41964349"/>
<gene>
    <name evidence="2" type="ORF">PgNI_09457</name>
</gene>
<protein>
    <submittedName>
        <fullName evidence="2">Uncharacterized protein</fullName>
    </submittedName>
</protein>
<proteinExistence type="predicted"/>
<sequence length="69" mass="7503">MTANNTPMACATLTDSQVRIVKSLDAVVPCTAGIGVMIRDELQPNADEPVINFELRRRDPSDGSQDDDK</sequence>
<dbReference type="RefSeq" id="XP_030978029.1">
    <property type="nucleotide sequence ID" value="XM_031129441.1"/>
</dbReference>
<dbReference type="AlphaFoldDB" id="A0A6P8AT23"/>